<keyword evidence="2" id="KW-0597">Phosphoprotein</keyword>
<dbReference type="Gene3D" id="3.60.40.10">
    <property type="entry name" value="PPM-type phosphatase domain"/>
    <property type="match status" value="1"/>
</dbReference>
<dbReference type="InterPro" id="IPR001932">
    <property type="entry name" value="PPM-type_phosphatase-like_dom"/>
</dbReference>
<proteinExistence type="predicted"/>
<evidence type="ECO:0000256" key="2">
    <source>
        <dbReference type="PROSITE-ProRule" id="PRU00169"/>
    </source>
</evidence>
<reference evidence="5" key="1">
    <citation type="submission" date="2019-01" db="EMBL/GenBank/DDBJ databases">
        <title>Gri0909 isolated from a small marine red alga.</title>
        <authorList>
            <person name="Kim J."/>
            <person name="Jeong S.E."/>
            <person name="Jeon C.O."/>
        </authorList>
    </citation>
    <scope>NUCLEOTIDE SEQUENCE [LARGE SCALE GENOMIC DNA]</scope>
    <source>
        <strain evidence="5">Gri0909</strain>
    </source>
</reference>
<feature type="domain" description="Response regulatory" evidence="3">
    <location>
        <begin position="18"/>
        <end position="135"/>
    </location>
</feature>
<evidence type="ECO:0000259" key="3">
    <source>
        <dbReference type="PROSITE" id="PS50110"/>
    </source>
</evidence>
<accession>A0A437QTD4</accession>
<dbReference type="InterPro" id="IPR052016">
    <property type="entry name" value="Bact_Sigma-Reg"/>
</dbReference>
<dbReference type="SMART" id="SM00331">
    <property type="entry name" value="PP2C_SIG"/>
    <property type="match status" value="1"/>
</dbReference>
<dbReference type="GO" id="GO:0016791">
    <property type="term" value="F:phosphatase activity"/>
    <property type="evidence" value="ECO:0007669"/>
    <property type="project" value="TreeGrafter"/>
</dbReference>
<dbReference type="PANTHER" id="PTHR43156:SF2">
    <property type="entry name" value="STAGE II SPORULATION PROTEIN E"/>
    <property type="match status" value="1"/>
</dbReference>
<dbReference type="Gene3D" id="3.40.50.2300">
    <property type="match status" value="1"/>
</dbReference>
<dbReference type="RefSeq" id="WP_127763091.1">
    <property type="nucleotide sequence ID" value="NZ_SADE01000001.1"/>
</dbReference>
<comment type="caution">
    <text evidence="4">The sequence shown here is derived from an EMBL/GenBank/DDBJ whole genome shotgun (WGS) entry which is preliminary data.</text>
</comment>
<evidence type="ECO:0000256" key="1">
    <source>
        <dbReference type="ARBA" id="ARBA00022801"/>
    </source>
</evidence>
<keyword evidence="1" id="KW-0378">Hydrolase</keyword>
<dbReference type="OrthoDB" id="9811749at2"/>
<dbReference type="InterPro" id="IPR001789">
    <property type="entry name" value="Sig_transdc_resp-reg_receiver"/>
</dbReference>
<dbReference type="Pfam" id="PF07228">
    <property type="entry name" value="SpoIIE"/>
    <property type="match status" value="1"/>
</dbReference>
<gene>
    <name evidence="4" type="ORF">EOI86_00235</name>
</gene>
<dbReference type="AlphaFoldDB" id="A0A437QTD4"/>
<dbReference type="EMBL" id="SADE01000001">
    <property type="protein sequence ID" value="RVU37771.1"/>
    <property type="molecule type" value="Genomic_DNA"/>
</dbReference>
<feature type="modified residue" description="4-aspartylphosphate" evidence="2">
    <location>
        <position position="68"/>
    </location>
</feature>
<dbReference type="InterPro" id="IPR036457">
    <property type="entry name" value="PPM-type-like_dom_sf"/>
</dbReference>
<dbReference type="SUPFAM" id="SSF52172">
    <property type="entry name" value="CheY-like"/>
    <property type="match status" value="1"/>
</dbReference>
<dbReference type="Proteomes" id="UP000287447">
    <property type="component" value="Unassembled WGS sequence"/>
</dbReference>
<sequence length="396" mass="43551">MPQASIKPPTEIDISSKSILIVDDDHITRRLIGSTLTKHGFSTLHYAEDGVEALEKIDRLSPDCVILDISMPVLDGFGVLRSVRIDRQDEDLPILVSSARTSNDDRNEMMRAGATIILSKPLDSTLLAERVQGVIERQVYLAELRSYRQRMEAELSLARTMQEDLLPSPDVLQRIGLKYGVEISEHHEMSSELGGDFWGVKEISDTTFAVYIVDFSGHGVGSALNTFRFQAVMDNIDMPNMKPSEVLADLNTKLVRDLPIDQFATMFLAYVTPCEDSVYFASAASPPPVIGLLSEPKSNALESKGFLLGALEGAAYADMHAHFKPNEYLCLYSDALIETPRLKGESIGMDDAPPFLAAAILDGGREAGPMLRKHFYPNIATPLPDDLTVVLVSRPG</sequence>
<dbReference type="SMART" id="SM00448">
    <property type="entry name" value="REC"/>
    <property type="match status" value="1"/>
</dbReference>
<keyword evidence="5" id="KW-1185">Reference proteome</keyword>
<dbReference type="CDD" id="cd17574">
    <property type="entry name" value="REC_OmpR"/>
    <property type="match status" value="1"/>
</dbReference>
<dbReference type="PROSITE" id="PS50110">
    <property type="entry name" value="RESPONSE_REGULATORY"/>
    <property type="match status" value="1"/>
</dbReference>
<evidence type="ECO:0000313" key="5">
    <source>
        <dbReference type="Proteomes" id="UP000287447"/>
    </source>
</evidence>
<name>A0A437QTD4_9PROT</name>
<dbReference type="GO" id="GO:0000160">
    <property type="term" value="P:phosphorelay signal transduction system"/>
    <property type="evidence" value="ECO:0007669"/>
    <property type="project" value="InterPro"/>
</dbReference>
<dbReference type="PANTHER" id="PTHR43156">
    <property type="entry name" value="STAGE II SPORULATION PROTEIN E-RELATED"/>
    <property type="match status" value="1"/>
</dbReference>
<dbReference type="InterPro" id="IPR011006">
    <property type="entry name" value="CheY-like_superfamily"/>
</dbReference>
<protein>
    <submittedName>
        <fullName evidence="4">Fused response regulator/phosphatase</fullName>
    </submittedName>
</protein>
<dbReference type="Pfam" id="PF00072">
    <property type="entry name" value="Response_reg"/>
    <property type="match status" value="1"/>
</dbReference>
<evidence type="ECO:0000313" key="4">
    <source>
        <dbReference type="EMBL" id="RVU37771.1"/>
    </source>
</evidence>
<organism evidence="4 5">
    <name type="scientific">Hwanghaeella grinnelliae</name>
    <dbReference type="NCBI Taxonomy" id="2500179"/>
    <lineage>
        <taxon>Bacteria</taxon>
        <taxon>Pseudomonadati</taxon>
        <taxon>Pseudomonadota</taxon>
        <taxon>Alphaproteobacteria</taxon>
        <taxon>Rhodospirillales</taxon>
        <taxon>Rhodospirillaceae</taxon>
        <taxon>Hwanghaeella</taxon>
    </lineage>
</organism>